<comment type="caution">
    <text evidence="1">The sequence shown here is derived from an EMBL/GenBank/DDBJ whole genome shotgun (WGS) entry which is preliminary data.</text>
</comment>
<evidence type="ECO:0000313" key="1">
    <source>
        <dbReference type="EMBL" id="RZT57450.1"/>
    </source>
</evidence>
<dbReference type="Proteomes" id="UP000292408">
    <property type="component" value="Unassembled WGS sequence"/>
</dbReference>
<proteinExistence type="predicted"/>
<keyword evidence="2" id="KW-1185">Reference proteome</keyword>
<sequence length="284" mass="32352">MYLLFVDESGTHPGQHPFVLGGIAIHENDAATLQKRIDDVVVKNLGRIPPNLDEYEIHASEMRNAKKPKIDKGQKTSIWANVPRSTRTAILEEAYEAVANFSPADRDLPAVLFGVAVEKNFHPDWSPFERERWAYEVLLGKFDVMLKSLRNNKRLPNRGLVIHDRRVVAERDIQTWVAEWRVTAERIGQLQNLADVPLFGDSRATRLLQIADLVSYAVFRNYNRQSPSSHYFSMIWDSFHKERTATHGCVHFTPSFGQGACTCAPCTERLLAESAKRARSPRTR</sequence>
<dbReference type="InterPro" id="IPR024524">
    <property type="entry name" value="DUF3800"/>
</dbReference>
<protein>
    <submittedName>
        <fullName evidence="1">Uncharacterized protein DUF3800</fullName>
    </submittedName>
</protein>
<dbReference type="EMBL" id="SGXT01000019">
    <property type="protein sequence ID" value="RZT57450.1"/>
    <property type="molecule type" value="Genomic_DNA"/>
</dbReference>
<reference evidence="1 2" key="1">
    <citation type="journal article" date="2015" name="Stand. Genomic Sci.">
        <title>Genomic Encyclopedia of Bacterial and Archaeal Type Strains, Phase III: the genomes of soil and plant-associated and newly described type strains.</title>
        <authorList>
            <person name="Whitman W.B."/>
            <person name="Woyke T."/>
            <person name="Klenk H.P."/>
            <person name="Zhou Y."/>
            <person name="Lilburn T.G."/>
            <person name="Beck B.J."/>
            <person name="De Vos P."/>
            <person name="Vandamme P."/>
            <person name="Eisen J.A."/>
            <person name="Garrity G."/>
            <person name="Hugenholtz P."/>
            <person name="Kyrpides N.C."/>
        </authorList>
    </citation>
    <scope>NUCLEOTIDE SEQUENCE [LARGE SCALE GENOMIC DNA]</scope>
    <source>
        <strain evidence="1 2">AC4r</strain>
    </source>
</reference>
<organism evidence="1 2">
    <name type="scientific">Microcella alkaliphila</name>
    <dbReference type="NCBI Taxonomy" id="279828"/>
    <lineage>
        <taxon>Bacteria</taxon>
        <taxon>Bacillati</taxon>
        <taxon>Actinomycetota</taxon>
        <taxon>Actinomycetes</taxon>
        <taxon>Micrococcales</taxon>
        <taxon>Microbacteriaceae</taxon>
        <taxon>Microcella</taxon>
    </lineage>
</organism>
<evidence type="ECO:0000313" key="2">
    <source>
        <dbReference type="Proteomes" id="UP000292408"/>
    </source>
</evidence>
<dbReference type="OrthoDB" id="9800818at2"/>
<name>A0A4Q7TDC9_9MICO</name>
<dbReference type="AlphaFoldDB" id="A0A4Q7TDC9"/>
<accession>A0A4Q7TDC9</accession>
<gene>
    <name evidence="1" type="ORF">EV140_2568</name>
</gene>
<dbReference type="Pfam" id="PF12686">
    <property type="entry name" value="DUF3800"/>
    <property type="match status" value="1"/>
</dbReference>
<dbReference type="RefSeq" id="WP_130284505.1">
    <property type="nucleotide sequence ID" value="NZ_SGXT01000019.1"/>
</dbReference>